<protein>
    <submittedName>
        <fullName evidence="3">Flagellar brake protein</fullName>
    </submittedName>
</protein>
<dbReference type="Pfam" id="PF12945">
    <property type="entry name" value="PilZNR"/>
    <property type="match status" value="1"/>
</dbReference>
<dbReference type="EMBL" id="JBHILM010000002">
    <property type="protein sequence ID" value="MFB5679721.1"/>
    <property type="molecule type" value="Genomic_DNA"/>
</dbReference>
<reference evidence="3 4" key="1">
    <citation type="submission" date="2024-09" db="EMBL/GenBank/DDBJ databases">
        <authorList>
            <person name="Ruan L."/>
        </authorList>
    </citation>
    <scope>NUCLEOTIDE SEQUENCE [LARGE SCALE GENOMIC DNA]</scope>
    <source>
        <strain evidence="3 4">D33</strain>
    </source>
</reference>
<evidence type="ECO:0000313" key="4">
    <source>
        <dbReference type="Proteomes" id="UP001580407"/>
    </source>
</evidence>
<feature type="domain" description="Type III secretion system flagellar brake protein YcgR PilZN" evidence="2">
    <location>
        <begin position="13"/>
        <end position="93"/>
    </location>
</feature>
<sequence>MLPKITDMLFFQLATSDDNKETFDYRSRIMDMKEGNYLIEVPIHVETGKMKMLHLGDELSVVYVNENGLRHYFNSHVTGFGKDRVQLIHIRKPLEDEITKVQRRSYLRVPASLEIAVQSTEQAVHFLAHTIDVGGGGVSFYTKPEIAMQAGWNLNCWLLVPYRNGTREHVSFDAEIVRVVAQENGTNQVMAAYKKIPDHERQKVIRYCFEQQLEQRQ</sequence>
<keyword evidence="3" id="KW-0969">Cilium</keyword>
<proteinExistence type="predicted"/>
<evidence type="ECO:0000313" key="3">
    <source>
        <dbReference type="EMBL" id="MFB5679721.1"/>
    </source>
</evidence>
<accession>A0ABV5B550</accession>
<dbReference type="Gene3D" id="2.40.10.220">
    <property type="entry name" value="predicted glycosyltransferase like domains"/>
    <property type="match status" value="1"/>
</dbReference>
<dbReference type="InterPro" id="IPR009926">
    <property type="entry name" value="T3SS_YcgR_PilZN"/>
</dbReference>
<name>A0ABV5B550_9BACL</name>
<keyword evidence="3" id="KW-0966">Cell projection</keyword>
<dbReference type="InterPro" id="IPR009875">
    <property type="entry name" value="PilZ_domain"/>
</dbReference>
<evidence type="ECO:0000259" key="1">
    <source>
        <dbReference type="Pfam" id="PF07238"/>
    </source>
</evidence>
<dbReference type="RefSeq" id="WP_375523559.1">
    <property type="nucleotide sequence ID" value="NZ_JBHILM010000002.1"/>
</dbReference>
<dbReference type="Proteomes" id="UP001580407">
    <property type="component" value="Unassembled WGS sequence"/>
</dbReference>
<keyword evidence="4" id="KW-1185">Reference proteome</keyword>
<keyword evidence="3" id="KW-0282">Flagellum</keyword>
<evidence type="ECO:0000259" key="2">
    <source>
        <dbReference type="Pfam" id="PF12945"/>
    </source>
</evidence>
<comment type="caution">
    <text evidence="3">The sequence shown here is derived from an EMBL/GenBank/DDBJ whole genome shotgun (WGS) entry which is preliminary data.</text>
</comment>
<gene>
    <name evidence="3" type="ORF">ACE3NQ_02175</name>
</gene>
<dbReference type="Pfam" id="PF07238">
    <property type="entry name" value="PilZ"/>
    <property type="match status" value="1"/>
</dbReference>
<organism evidence="3 4">
    <name type="scientific">Paenibacillus terreus</name>
    <dbReference type="NCBI Taxonomy" id="1387834"/>
    <lineage>
        <taxon>Bacteria</taxon>
        <taxon>Bacillati</taxon>
        <taxon>Bacillota</taxon>
        <taxon>Bacilli</taxon>
        <taxon>Bacillales</taxon>
        <taxon>Paenibacillaceae</taxon>
        <taxon>Paenibacillus</taxon>
    </lineage>
</organism>
<feature type="domain" description="PilZ" evidence="1">
    <location>
        <begin position="102"/>
        <end position="210"/>
    </location>
</feature>